<sequence length="497" mass="54345">GASEPNQKLFPPAFITKPDPLTLYVGKKANIQCVVTGSSPMTIVWHKDNNAISSGGNYKISSEKNKYILEISKLELTDQGVYLCKAFNSVGTAVCSMEMKVINKPYFVKTLESVSVAVGNPLHLECQLDEDTGVSITWIKDGKKLHQTMDCKQSFEDKMVTLDIPKGKLKDTGNYVCTAANDAGSTSCSTSIKVQGKANQFIFKLSAVFVAQNICKPPVFVKRLEPNLVWKQGISARLQCTIKGSPELHVTWFLNDKELSAGEKYKITFKDGFATLEISEIALLDSGNYTCEVLNEAGCESCSTKLTIKEPPSFKKELQMVEAVRGTVALFQCEVAGTAPFEFNWFRSKKSLTSDRKYKIVSQDSIASLEICSFESADVGEYQCVVSNDVGSITAKTIAKQKEPPSFAKKIENTTAVLGSAVKLQGTIKGSAPITVKWMKDAEWLRDDDPNITMAFQNNIAILTIAAVDICHGGKYTCQAENEAGQQKCETSLAVQG</sequence>
<dbReference type="Pfam" id="PF07679">
    <property type="entry name" value="I-set"/>
    <property type="match status" value="5"/>
</dbReference>
<dbReference type="SMART" id="SM00408">
    <property type="entry name" value="IGc2"/>
    <property type="match status" value="5"/>
</dbReference>
<dbReference type="InterPro" id="IPR007110">
    <property type="entry name" value="Ig-like_dom"/>
</dbReference>
<keyword evidence="1" id="KW-0393">Immunoglobulin domain</keyword>
<dbReference type="GO" id="GO:0055013">
    <property type="term" value="P:cardiac muscle cell development"/>
    <property type="evidence" value="ECO:0007669"/>
    <property type="project" value="UniProtKB-ARBA"/>
</dbReference>
<feature type="domain" description="Ig-like" evidence="2">
    <location>
        <begin position="105"/>
        <end position="193"/>
    </location>
</feature>
<dbReference type="InterPro" id="IPR013783">
    <property type="entry name" value="Ig-like_fold"/>
</dbReference>
<dbReference type="PANTHER" id="PTHR47633">
    <property type="entry name" value="IMMUNOGLOBULIN"/>
    <property type="match status" value="1"/>
</dbReference>
<dbReference type="CDD" id="cd00096">
    <property type="entry name" value="Ig"/>
    <property type="match status" value="1"/>
</dbReference>
<feature type="domain" description="Ig-like" evidence="2">
    <location>
        <begin position="312"/>
        <end position="399"/>
    </location>
</feature>
<reference evidence="3" key="1">
    <citation type="submission" date="2025-08" db="UniProtKB">
        <authorList>
            <consortium name="Ensembl"/>
        </authorList>
    </citation>
    <scope>IDENTIFICATION</scope>
</reference>
<dbReference type="AlphaFoldDB" id="A0A8C7GKY5"/>
<evidence type="ECO:0000259" key="2">
    <source>
        <dbReference type="PROSITE" id="PS50835"/>
    </source>
</evidence>
<keyword evidence="4" id="KW-1185">Reference proteome</keyword>
<protein>
    <recommendedName>
        <fullName evidence="2">Ig-like domain-containing protein</fullName>
    </recommendedName>
</protein>
<dbReference type="Ensembl" id="ENSOKIT00005045938.1">
    <property type="protein sequence ID" value="ENSOKIP00005043599.1"/>
    <property type="gene ID" value="ENSOKIG00005018362.1"/>
</dbReference>
<dbReference type="FunFam" id="2.60.40.10:FF:000022">
    <property type="entry name" value="Cardiac titin"/>
    <property type="match status" value="4"/>
</dbReference>
<name>A0A8C7GKY5_ONCKI</name>
<evidence type="ECO:0000256" key="1">
    <source>
        <dbReference type="ARBA" id="ARBA00023319"/>
    </source>
</evidence>
<dbReference type="Gene3D" id="2.60.40.10">
    <property type="entry name" value="Immunoglobulins"/>
    <property type="match status" value="5"/>
</dbReference>
<reference evidence="3" key="2">
    <citation type="submission" date="2025-09" db="UniProtKB">
        <authorList>
            <consortium name="Ensembl"/>
        </authorList>
    </citation>
    <scope>IDENTIFICATION</scope>
</reference>
<dbReference type="SMART" id="SM00409">
    <property type="entry name" value="IG"/>
    <property type="match status" value="5"/>
</dbReference>
<feature type="domain" description="Ig-like" evidence="2">
    <location>
        <begin position="217"/>
        <end position="307"/>
    </location>
</feature>
<dbReference type="FunFam" id="2.60.40.10:FF:000107">
    <property type="entry name" value="Myosin, light chain kinase a"/>
    <property type="match status" value="1"/>
</dbReference>
<accession>A0A8C7GKY5</accession>
<feature type="domain" description="Ig-like" evidence="2">
    <location>
        <begin position="12"/>
        <end position="102"/>
    </location>
</feature>
<dbReference type="GeneTree" id="ENSGT01110000267173"/>
<proteinExistence type="predicted"/>
<dbReference type="Proteomes" id="UP000694557">
    <property type="component" value="Unassembled WGS sequence"/>
</dbReference>
<dbReference type="InterPro" id="IPR013098">
    <property type="entry name" value="Ig_I-set"/>
</dbReference>
<dbReference type="InterPro" id="IPR003598">
    <property type="entry name" value="Ig_sub2"/>
</dbReference>
<dbReference type="PROSITE" id="PS50835">
    <property type="entry name" value="IG_LIKE"/>
    <property type="match status" value="5"/>
</dbReference>
<evidence type="ECO:0000313" key="3">
    <source>
        <dbReference type="Ensembl" id="ENSOKIP00005043599.1"/>
    </source>
</evidence>
<organism evidence="3 4">
    <name type="scientific">Oncorhynchus kisutch</name>
    <name type="common">Coho salmon</name>
    <name type="synonym">Salmo kisutch</name>
    <dbReference type="NCBI Taxonomy" id="8019"/>
    <lineage>
        <taxon>Eukaryota</taxon>
        <taxon>Metazoa</taxon>
        <taxon>Chordata</taxon>
        <taxon>Craniata</taxon>
        <taxon>Vertebrata</taxon>
        <taxon>Euteleostomi</taxon>
        <taxon>Actinopterygii</taxon>
        <taxon>Neopterygii</taxon>
        <taxon>Teleostei</taxon>
        <taxon>Protacanthopterygii</taxon>
        <taxon>Salmoniformes</taxon>
        <taxon>Salmonidae</taxon>
        <taxon>Salmoninae</taxon>
        <taxon>Oncorhynchus</taxon>
    </lineage>
</organism>
<feature type="domain" description="Ig-like" evidence="2">
    <location>
        <begin position="405"/>
        <end position="494"/>
    </location>
</feature>
<dbReference type="InterPro" id="IPR003599">
    <property type="entry name" value="Ig_sub"/>
</dbReference>
<evidence type="ECO:0000313" key="4">
    <source>
        <dbReference type="Proteomes" id="UP000694557"/>
    </source>
</evidence>
<dbReference type="PANTHER" id="PTHR47633:SF15">
    <property type="entry name" value="IG-LIKE DOMAIN-CONTAINING PROTEIN"/>
    <property type="match status" value="1"/>
</dbReference>
<dbReference type="InterPro" id="IPR036179">
    <property type="entry name" value="Ig-like_dom_sf"/>
</dbReference>
<dbReference type="GO" id="GO:0003007">
    <property type="term" value="P:heart morphogenesis"/>
    <property type="evidence" value="ECO:0007669"/>
    <property type="project" value="UniProtKB-ARBA"/>
</dbReference>
<dbReference type="SUPFAM" id="SSF48726">
    <property type="entry name" value="Immunoglobulin"/>
    <property type="match status" value="5"/>
</dbReference>